<name>A0A6J4QAY1_9ACTN</name>
<dbReference type="AlphaFoldDB" id="A0A6J4QAY1"/>
<gene>
    <name evidence="1" type="ORF">AVDCRST_MAG37-910</name>
</gene>
<protein>
    <submittedName>
        <fullName evidence="1">Uncharacterized protein</fullName>
    </submittedName>
</protein>
<organism evidence="1">
    <name type="scientific">uncultured Rubrobacteraceae bacterium</name>
    <dbReference type="NCBI Taxonomy" id="349277"/>
    <lineage>
        <taxon>Bacteria</taxon>
        <taxon>Bacillati</taxon>
        <taxon>Actinomycetota</taxon>
        <taxon>Rubrobacteria</taxon>
        <taxon>Rubrobacterales</taxon>
        <taxon>Rubrobacteraceae</taxon>
        <taxon>environmental samples</taxon>
    </lineage>
</organism>
<reference evidence="1" key="1">
    <citation type="submission" date="2020-02" db="EMBL/GenBank/DDBJ databases">
        <authorList>
            <person name="Meier V. D."/>
        </authorList>
    </citation>
    <scope>NUCLEOTIDE SEQUENCE</scope>
    <source>
        <strain evidence="1">AVDCRST_MAG37</strain>
    </source>
</reference>
<sequence>MQAILLYPFIQEYCDKIRAAETPVQVFVLVLLAAAPCYGKGQETRSQEEQSSSNSTG</sequence>
<evidence type="ECO:0000313" key="1">
    <source>
        <dbReference type="EMBL" id="CAA9435280.1"/>
    </source>
</evidence>
<dbReference type="EMBL" id="CADCVD010000034">
    <property type="protein sequence ID" value="CAA9435280.1"/>
    <property type="molecule type" value="Genomic_DNA"/>
</dbReference>
<accession>A0A6J4QAY1</accession>
<proteinExistence type="predicted"/>